<evidence type="ECO:0000256" key="1">
    <source>
        <dbReference type="SAM" id="MobiDB-lite"/>
    </source>
</evidence>
<comment type="caution">
    <text evidence="2">The sequence shown here is derived from an EMBL/GenBank/DDBJ whole genome shotgun (WGS) entry which is preliminary data.</text>
</comment>
<dbReference type="EMBL" id="CAUJNA010000154">
    <property type="protein sequence ID" value="CAJ1372733.1"/>
    <property type="molecule type" value="Genomic_DNA"/>
</dbReference>
<evidence type="ECO:0000313" key="3">
    <source>
        <dbReference type="EMBL" id="CAJ1396774.1"/>
    </source>
</evidence>
<feature type="region of interest" description="Disordered" evidence="1">
    <location>
        <begin position="163"/>
        <end position="190"/>
    </location>
</feature>
<gene>
    <name evidence="3" type="ORF">EVOR1521_LOCUS20927</name>
    <name evidence="2" type="ORF">EVOR1521_LOCUS2742</name>
</gene>
<sequence length="395" mass="43175">MPLKRPAASVLKKPAASAAEPDVAQLTTAPEIGKFLFGHDEDETSRRLALLSDSQRQTLTKMFERARKEHGQEYDAVSLQGAGANRKKGELLLAWLQHGFNETYCTLAAKIVMKQSRLTREEWIPLREAQRLYGRFELKKRLKKGSLESRRDPADPEFFQVRRRRELQETGTTKQKELKALSTGGKAGAKHVWGQLESDEQAPGWSDLKLARPAKKGRIGAGGGRATDVDAMMALLDEGGSDDNVDAESDNVGSADDDEFGQSADSEEEPPLALEDKKSRRASRSQAPSSKVSLDDVEKYSAKVGSVHREELRRRLSATAKLATAAIEEMTAAQDASKGQQKQRIVGCSNASKAALTQAQAALADNGATAEVCKRALLECVKSLSAWRRTRATSA</sequence>
<feature type="region of interest" description="Disordered" evidence="1">
    <location>
        <begin position="238"/>
        <end position="297"/>
    </location>
</feature>
<reference evidence="2" key="1">
    <citation type="submission" date="2023-08" db="EMBL/GenBank/DDBJ databases">
        <authorList>
            <person name="Chen Y."/>
            <person name="Shah S."/>
            <person name="Dougan E. K."/>
            <person name="Thang M."/>
            <person name="Chan C."/>
        </authorList>
    </citation>
    <scope>NUCLEOTIDE SEQUENCE</scope>
</reference>
<dbReference type="EMBL" id="CAUJNA010003242">
    <property type="protein sequence ID" value="CAJ1396774.1"/>
    <property type="molecule type" value="Genomic_DNA"/>
</dbReference>
<organism evidence="2 4">
    <name type="scientific">Effrenium voratum</name>
    <dbReference type="NCBI Taxonomy" id="2562239"/>
    <lineage>
        <taxon>Eukaryota</taxon>
        <taxon>Sar</taxon>
        <taxon>Alveolata</taxon>
        <taxon>Dinophyceae</taxon>
        <taxon>Suessiales</taxon>
        <taxon>Symbiodiniaceae</taxon>
        <taxon>Effrenium</taxon>
    </lineage>
</organism>
<keyword evidence="4" id="KW-1185">Reference proteome</keyword>
<name>A0AA36MM75_9DINO</name>
<dbReference type="AlphaFoldDB" id="A0AA36MM75"/>
<accession>A0AA36MM75</accession>
<feature type="compositionally biased region" description="Acidic residues" evidence="1">
    <location>
        <begin position="239"/>
        <end position="270"/>
    </location>
</feature>
<proteinExistence type="predicted"/>
<evidence type="ECO:0000313" key="4">
    <source>
        <dbReference type="Proteomes" id="UP001178507"/>
    </source>
</evidence>
<dbReference type="Proteomes" id="UP001178507">
    <property type="component" value="Unassembled WGS sequence"/>
</dbReference>
<protein>
    <submittedName>
        <fullName evidence="2">Uncharacterized protein</fullName>
    </submittedName>
</protein>
<evidence type="ECO:0000313" key="2">
    <source>
        <dbReference type="EMBL" id="CAJ1372733.1"/>
    </source>
</evidence>